<feature type="compositionally biased region" description="Polar residues" evidence="1">
    <location>
        <begin position="97"/>
        <end position="115"/>
    </location>
</feature>
<dbReference type="Proteomes" id="UP001642520">
    <property type="component" value="Unassembled WGS sequence"/>
</dbReference>
<keyword evidence="2" id="KW-0812">Transmembrane</keyword>
<feature type="signal peptide" evidence="3">
    <location>
        <begin position="1"/>
        <end position="21"/>
    </location>
</feature>
<keyword evidence="2" id="KW-1133">Transmembrane helix</keyword>
<keyword evidence="3" id="KW-0732">Signal</keyword>
<evidence type="ECO:0000256" key="1">
    <source>
        <dbReference type="SAM" id="MobiDB-lite"/>
    </source>
</evidence>
<proteinExistence type="predicted"/>
<name>A0ABP1NCH4_XYLVO</name>
<keyword evidence="2" id="KW-0472">Membrane</keyword>
<evidence type="ECO:0000313" key="4">
    <source>
        <dbReference type="EMBL" id="CAL7937619.1"/>
    </source>
</evidence>
<comment type="caution">
    <text evidence="4">The sequence shown here is derived from an EMBL/GenBank/DDBJ whole genome shotgun (WGS) entry which is preliminary data.</text>
</comment>
<reference evidence="4 5" key="1">
    <citation type="submission" date="2024-08" db="EMBL/GenBank/DDBJ databases">
        <authorList>
            <person name="Will J Nash"/>
            <person name="Angela Man"/>
            <person name="Seanna McTaggart"/>
            <person name="Kendall Baker"/>
            <person name="Tom Barker"/>
            <person name="Leah Catchpole"/>
            <person name="Alex Durrant"/>
            <person name="Karim Gharbi"/>
            <person name="Naomi Irish"/>
            <person name="Gemy Kaithakottil"/>
            <person name="Debby Ku"/>
            <person name="Aaliyah Providence"/>
            <person name="Felix Shaw"/>
            <person name="David Swarbreck"/>
            <person name="Chris Watkins"/>
            <person name="Ann M. McCartney"/>
            <person name="Giulio Formenti"/>
            <person name="Alice Mouton"/>
            <person name="Noel Vella"/>
            <person name="Bjorn M von Reumont"/>
            <person name="Adriana Vella"/>
            <person name="Wilfried Haerty"/>
        </authorList>
    </citation>
    <scope>NUCLEOTIDE SEQUENCE [LARGE SCALE GENOMIC DNA]</scope>
</reference>
<gene>
    <name evidence="4" type="ORF">XYLVIOL_LOCUS2822</name>
</gene>
<keyword evidence="5" id="KW-1185">Reference proteome</keyword>
<sequence>MLQLPVIAVLVVSIFVGRVSPMLEKENANVPVEVKIATDVVNSSIPVDVKIATDVVKNSSIPVDELSIKEAGDKKVNGSEGTITALKNASNVTAATTPSSVQKSVENDKQNCTSTKEQDDMLGCNVTPKDEDPAIEQNVPSSRTVEPTTISTIITNKTVADAESQVPEAASKDKESGEKEKVELAINATKTTDQVPYEVGTVETDHIVNTNHSDTSNTDTNVTNANEVSTVSPLLIGKETEEVVVPVKSASQIKNKRMSPGVIALVTAITFAIAIAAVYIGMIVWRRYTEYRYGHRELLVNELEFDTNDLRHFEL</sequence>
<feature type="region of interest" description="Disordered" evidence="1">
    <location>
        <begin position="97"/>
        <end position="145"/>
    </location>
</feature>
<evidence type="ECO:0000256" key="2">
    <source>
        <dbReference type="SAM" id="Phobius"/>
    </source>
</evidence>
<protein>
    <submittedName>
        <fullName evidence="4">Uncharacterized protein</fullName>
    </submittedName>
</protein>
<organism evidence="4 5">
    <name type="scientific">Xylocopa violacea</name>
    <name type="common">Violet carpenter bee</name>
    <name type="synonym">Apis violacea</name>
    <dbReference type="NCBI Taxonomy" id="135666"/>
    <lineage>
        <taxon>Eukaryota</taxon>
        <taxon>Metazoa</taxon>
        <taxon>Ecdysozoa</taxon>
        <taxon>Arthropoda</taxon>
        <taxon>Hexapoda</taxon>
        <taxon>Insecta</taxon>
        <taxon>Pterygota</taxon>
        <taxon>Neoptera</taxon>
        <taxon>Endopterygota</taxon>
        <taxon>Hymenoptera</taxon>
        <taxon>Apocrita</taxon>
        <taxon>Aculeata</taxon>
        <taxon>Apoidea</taxon>
        <taxon>Anthophila</taxon>
        <taxon>Apidae</taxon>
        <taxon>Xylocopa</taxon>
        <taxon>Xylocopa</taxon>
    </lineage>
</organism>
<feature type="transmembrane region" description="Helical" evidence="2">
    <location>
        <begin position="262"/>
        <end position="285"/>
    </location>
</feature>
<accession>A0ABP1NCH4</accession>
<evidence type="ECO:0000313" key="5">
    <source>
        <dbReference type="Proteomes" id="UP001642520"/>
    </source>
</evidence>
<dbReference type="EMBL" id="CAXAJV020001288">
    <property type="protein sequence ID" value="CAL7937619.1"/>
    <property type="molecule type" value="Genomic_DNA"/>
</dbReference>
<evidence type="ECO:0000256" key="3">
    <source>
        <dbReference type="SAM" id="SignalP"/>
    </source>
</evidence>
<feature type="chain" id="PRO_5046060219" evidence="3">
    <location>
        <begin position="22"/>
        <end position="315"/>
    </location>
</feature>